<feature type="non-terminal residue" evidence="1">
    <location>
        <position position="1"/>
    </location>
</feature>
<accession>A0ABU3CQH6</accession>
<sequence>PTIAPKKTFQSNCEKIYFKKSVVQNASQNKNTGAVKSREQDGQKKWIFLLFLRKGKANLMKKML</sequence>
<gene>
    <name evidence="1" type="ORF">RM545_17530</name>
</gene>
<dbReference type="EMBL" id="JAVRHO010000084">
    <property type="protein sequence ID" value="MDT0648493.1"/>
    <property type="molecule type" value="Genomic_DNA"/>
</dbReference>
<name>A0ABU3CQH6_9FLAO</name>
<dbReference type="Proteomes" id="UP001245285">
    <property type="component" value="Unassembled WGS sequence"/>
</dbReference>
<organism evidence="1 2">
    <name type="scientific">Autumnicola lenta</name>
    <dbReference type="NCBI Taxonomy" id="3075593"/>
    <lineage>
        <taxon>Bacteria</taxon>
        <taxon>Pseudomonadati</taxon>
        <taxon>Bacteroidota</taxon>
        <taxon>Flavobacteriia</taxon>
        <taxon>Flavobacteriales</taxon>
        <taxon>Flavobacteriaceae</taxon>
        <taxon>Autumnicola</taxon>
    </lineage>
</organism>
<reference evidence="1 2" key="1">
    <citation type="submission" date="2023-09" db="EMBL/GenBank/DDBJ databases">
        <authorList>
            <person name="Rey-Velasco X."/>
        </authorList>
    </citation>
    <scope>NUCLEOTIDE SEQUENCE [LARGE SCALE GENOMIC DNA]</scope>
    <source>
        <strain evidence="1 2">F260</strain>
    </source>
</reference>
<dbReference type="RefSeq" id="WP_311496579.1">
    <property type="nucleotide sequence ID" value="NZ_JAVRHO010000084.1"/>
</dbReference>
<keyword evidence="2" id="KW-1185">Reference proteome</keyword>
<protein>
    <recommendedName>
        <fullName evidence="3">Ribosomal protein L32</fullName>
    </recommendedName>
</protein>
<evidence type="ECO:0008006" key="3">
    <source>
        <dbReference type="Google" id="ProtNLM"/>
    </source>
</evidence>
<evidence type="ECO:0000313" key="2">
    <source>
        <dbReference type="Proteomes" id="UP001245285"/>
    </source>
</evidence>
<comment type="caution">
    <text evidence="1">The sequence shown here is derived from an EMBL/GenBank/DDBJ whole genome shotgun (WGS) entry which is preliminary data.</text>
</comment>
<evidence type="ECO:0000313" key="1">
    <source>
        <dbReference type="EMBL" id="MDT0648493.1"/>
    </source>
</evidence>
<proteinExistence type="predicted"/>